<evidence type="ECO:0000256" key="1">
    <source>
        <dbReference type="ARBA" id="ARBA00023015"/>
    </source>
</evidence>
<dbReference type="SMART" id="SM00342">
    <property type="entry name" value="HTH_ARAC"/>
    <property type="match status" value="1"/>
</dbReference>
<dbReference type="InterPro" id="IPR050204">
    <property type="entry name" value="AraC_XylS_family_regulators"/>
</dbReference>
<evidence type="ECO:0000313" key="5">
    <source>
        <dbReference type="EMBL" id="PWN57311.1"/>
    </source>
</evidence>
<dbReference type="PROSITE" id="PS01124">
    <property type="entry name" value="HTH_ARAC_FAMILY_2"/>
    <property type="match status" value="1"/>
</dbReference>
<dbReference type="Proteomes" id="UP000251800">
    <property type="component" value="Unassembled WGS sequence"/>
</dbReference>
<protein>
    <recommendedName>
        <fullName evidence="4">HTH araC/xylS-type domain-containing protein</fullName>
    </recommendedName>
</protein>
<dbReference type="PANTHER" id="PTHR46796">
    <property type="entry name" value="HTH-TYPE TRANSCRIPTIONAL ACTIVATOR RHAS-RELATED"/>
    <property type="match status" value="1"/>
</dbReference>
<reference evidence="5 6" key="1">
    <citation type="submission" date="2018-05" db="EMBL/GenBank/DDBJ databases">
        <title>Abyssibacter profundi OUC007T gen. nov., sp. nov, a marine bacterium isolated from seawater of the Mariana Trench.</title>
        <authorList>
            <person name="Zhou S."/>
        </authorList>
    </citation>
    <scope>NUCLEOTIDE SEQUENCE [LARGE SCALE GENOMIC DNA]</scope>
    <source>
        <strain evidence="5 6">OUC007</strain>
    </source>
</reference>
<feature type="domain" description="HTH araC/xylS-type" evidence="4">
    <location>
        <begin position="162"/>
        <end position="259"/>
    </location>
</feature>
<evidence type="ECO:0000256" key="2">
    <source>
        <dbReference type="ARBA" id="ARBA00023125"/>
    </source>
</evidence>
<dbReference type="AlphaFoldDB" id="A0A363UPB2"/>
<organism evidence="5 6">
    <name type="scientific">Abyssibacter profundi</name>
    <dbReference type="NCBI Taxonomy" id="2182787"/>
    <lineage>
        <taxon>Bacteria</taxon>
        <taxon>Pseudomonadati</taxon>
        <taxon>Pseudomonadota</taxon>
        <taxon>Gammaproteobacteria</taxon>
        <taxon>Chromatiales</taxon>
        <taxon>Oceanococcaceae</taxon>
        <taxon>Abyssibacter</taxon>
    </lineage>
</organism>
<evidence type="ECO:0000313" key="6">
    <source>
        <dbReference type="Proteomes" id="UP000251800"/>
    </source>
</evidence>
<keyword evidence="3" id="KW-0804">Transcription</keyword>
<dbReference type="Pfam" id="PF12833">
    <property type="entry name" value="HTH_18"/>
    <property type="match status" value="1"/>
</dbReference>
<keyword evidence="6" id="KW-1185">Reference proteome</keyword>
<name>A0A363UPB2_9GAMM</name>
<proteinExistence type="predicted"/>
<keyword evidence="2" id="KW-0238">DNA-binding</keyword>
<dbReference type="EMBL" id="QEQK01000002">
    <property type="protein sequence ID" value="PWN57311.1"/>
    <property type="molecule type" value="Genomic_DNA"/>
</dbReference>
<dbReference type="GO" id="GO:0003700">
    <property type="term" value="F:DNA-binding transcription factor activity"/>
    <property type="evidence" value="ECO:0007669"/>
    <property type="project" value="InterPro"/>
</dbReference>
<accession>A0A363UPB2</accession>
<dbReference type="OrthoDB" id="9809338at2"/>
<keyword evidence="1" id="KW-0805">Transcription regulation</keyword>
<evidence type="ECO:0000259" key="4">
    <source>
        <dbReference type="PROSITE" id="PS01124"/>
    </source>
</evidence>
<sequence length="279" mass="31302">MDADSLPHPSPQGMTIYHWRHGLLLLAPTLVLERTTTPLCATLRLACNKPYTIDVAGEEMETWASLVAPRVERRKVIAIDSHVALFYFPIEWPEYQGLQQKIAGRDWINFEASQFSEVIDVLRPAFSQLLTSDTVIGVARQAVEVISGATIPAPQRVDDRIEALRQRLDETPLNEVNVETLSREIGLSAARTRTLFKQQIGTTIQHYARWAAIWKAIKGWSTDRTLTEVAIDAGFYDLAHADHTFIEMFGIAPSLVVDQRFVTIVPCETDHPTGQRLSG</sequence>
<dbReference type="Gene3D" id="1.10.10.60">
    <property type="entry name" value="Homeodomain-like"/>
    <property type="match status" value="1"/>
</dbReference>
<comment type="caution">
    <text evidence="5">The sequence shown here is derived from an EMBL/GenBank/DDBJ whole genome shotgun (WGS) entry which is preliminary data.</text>
</comment>
<dbReference type="GO" id="GO:0043565">
    <property type="term" value="F:sequence-specific DNA binding"/>
    <property type="evidence" value="ECO:0007669"/>
    <property type="project" value="InterPro"/>
</dbReference>
<dbReference type="InterPro" id="IPR018060">
    <property type="entry name" value="HTH_AraC"/>
</dbReference>
<evidence type="ECO:0000256" key="3">
    <source>
        <dbReference type="ARBA" id="ARBA00023163"/>
    </source>
</evidence>
<gene>
    <name evidence="5" type="ORF">DEH80_02075</name>
</gene>
<dbReference type="RefSeq" id="WP_109718817.1">
    <property type="nucleotide sequence ID" value="NZ_QEQK01000002.1"/>
</dbReference>